<accession>A0AA40DNY9</accession>
<name>A0AA40DNY9_9PEZI</name>
<dbReference type="PANTHER" id="PTHR37542">
    <property type="entry name" value="HELO DOMAIN-CONTAINING PROTEIN-RELATED"/>
    <property type="match status" value="1"/>
</dbReference>
<dbReference type="Proteomes" id="UP001172101">
    <property type="component" value="Unassembled WGS sequence"/>
</dbReference>
<dbReference type="Gene3D" id="1.10.510.10">
    <property type="entry name" value="Transferase(Phosphotransferase) domain 1"/>
    <property type="match status" value="1"/>
</dbReference>
<dbReference type="SUPFAM" id="SSF56112">
    <property type="entry name" value="Protein kinase-like (PK-like)"/>
    <property type="match status" value="1"/>
</dbReference>
<proteinExistence type="predicted"/>
<sequence>MCDIPLQAGVDNTSDLDPFAGQKATFHETGIIRFTGQKATFQEAIGTLGLVGVVDVCWKWGKKLVEICEAFRHADTQLDEYIFRLDARWLRIEDQIQVVRKIGPLLSSRHQAVQQRSLEMVLAKLTAAVSRLESFIEIPDPAQGPLAQPRIKRWKYSIVKEALAEAISELERWQQIFDPSWFLLLLIADPQVDSLLEANQPRAGSVRGGPPAPLSAAQSIRRAINPGTANNGRSDIDLSWKGLVAGSIRPIPFSTASTAQRADNQQSVLLDPVTCVSRTSADAMAQDIRNFAWSLRHADPSTLGLLGCKGILKDEEGDGAAGGKAGSRPVLPAGLCFVFRLPVTHPHVESLRGRLLGGRNRAHDSLSERFILARQMAAAVSYVHLYGYVHKNIRPETILLLCHPAPPRSGLGEGGGNTGLVASEMVALVGFDVLREAGGKTCRTGDDDWEKNLYRHPQRQGRSLQVDYEMRHDIYSLGVCLLEIGLWESLVGYGASSGAPFPGPELSISDGNMSGPELLKNPERIKDGLVRLARGPLRRTMGTMYAKVVETCLTCLDIGNIDFGDEKESQGKDSVVVGVRYIEKVVMRLAPASSTQYDAASSLAPKSFVSDPVRPCEYSVNIRPAAMAHIPDLVRDNKLETSFDDKFTVHYYDDSDGEEHRRPNQRSVHWEEAGPLASGGFGEVLLQRCVDGNCG</sequence>
<reference evidence="1" key="1">
    <citation type="submission" date="2023-06" db="EMBL/GenBank/DDBJ databases">
        <title>Genome-scale phylogeny and comparative genomics of the fungal order Sordariales.</title>
        <authorList>
            <consortium name="Lawrence Berkeley National Laboratory"/>
            <person name="Hensen N."/>
            <person name="Bonometti L."/>
            <person name="Westerberg I."/>
            <person name="Brannstrom I.O."/>
            <person name="Guillou S."/>
            <person name="Cros-Aarteil S."/>
            <person name="Calhoun S."/>
            <person name="Haridas S."/>
            <person name="Kuo A."/>
            <person name="Mondo S."/>
            <person name="Pangilinan J."/>
            <person name="Riley R."/>
            <person name="LaButti K."/>
            <person name="Andreopoulos B."/>
            <person name="Lipzen A."/>
            <person name="Chen C."/>
            <person name="Yanf M."/>
            <person name="Daum C."/>
            <person name="Ng V."/>
            <person name="Clum A."/>
            <person name="Steindorff A."/>
            <person name="Ohm R."/>
            <person name="Martin F."/>
            <person name="Silar P."/>
            <person name="Natvig D."/>
            <person name="Lalanne C."/>
            <person name="Gautier V."/>
            <person name="Ament-velasquez S.L."/>
            <person name="Kruys A."/>
            <person name="Hutchinson M.I."/>
            <person name="Powell A.J."/>
            <person name="Barry K."/>
            <person name="Miller A.N."/>
            <person name="Grigoriev I.V."/>
            <person name="Debuchy R."/>
            <person name="Gladieux P."/>
            <person name="Thoren M.H."/>
            <person name="Johannesson H."/>
        </authorList>
    </citation>
    <scope>NUCLEOTIDE SEQUENCE</scope>
    <source>
        <strain evidence="1">SMH2392-1A</strain>
    </source>
</reference>
<dbReference type="PANTHER" id="PTHR37542:SF1">
    <property type="entry name" value="PRION-INHIBITION AND PROPAGATION HELO DOMAIN-CONTAINING PROTEIN"/>
    <property type="match status" value="1"/>
</dbReference>
<dbReference type="GeneID" id="85323761"/>
<dbReference type="RefSeq" id="XP_060291927.1">
    <property type="nucleotide sequence ID" value="XM_060440491.1"/>
</dbReference>
<evidence type="ECO:0008006" key="3">
    <source>
        <dbReference type="Google" id="ProtNLM"/>
    </source>
</evidence>
<dbReference type="EMBL" id="JAUIRO010000007">
    <property type="protein sequence ID" value="KAK0706833.1"/>
    <property type="molecule type" value="Genomic_DNA"/>
</dbReference>
<evidence type="ECO:0000313" key="2">
    <source>
        <dbReference type="Proteomes" id="UP001172101"/>
    </source>
</evidence>
<gene>
    <name evidence="1" type="ORF">B0T26DRAFT_680458</name>
</gene>
<dbReference type="InterPro" id="IPR011009">
    <property type="entry name" value="Kinase-like_dom_sf"/>
</dbReference>
<keyword evidence="2" id="KW-1185">Reference proteome</keyword>
<protein>
    <recommendedName>
        <fullName evidence="3">Protein kinase domain-containing protein</fullName>
    </recommendedName>
</protein>
<dbReference type="AlphaFoldDB" id="A0AA40DNY9"/>
<organism evidence="1 2">
    <name type="scientific">Lasiosphaeria miniovina</name>
    <dbReference type="NCBI Taxonomy" id="1954250"/>
    <lineage>
        <taxon>Eukaryota</taxon>
        <taxon>Fungi</taxon>
        <taxon>Dikarya</taxon>
        <taxon>Ascomycota</taxon>
        <taxon>Pezizomycotina</taxon>
        <taxon>Sordariomycetes</taxon>
        <taxon>Sordariomycetidae</taxon>
        <taxon>Sordariales</taxon>
        <taxon>Lasiosphaeriaceae</taxon>
        <taxon>Lasiosphaeria</taxon>
    </lineage>
</organism>
<evidence type="ECO:0000313" key="1">
    <source>
        <dbReference type="EMBL" id="KAK0706833.1"/>
    </source>
</evidence>
<comment type="caution">
    <text evidence="1">The sequence shown here is derived from an EMBL/GenBank/DDBJ whole genome shotgun (WGS) entry which is preliminary data.</text>
</comment>